<accession>A0A840PX67</accession>
<dbReference type="RefSeq" id="WP_184729385.1">
    <property type="nucleotide sequence ID" value="NZ_JACHIW010000001.1"/>
</dbReference>
<protein>
    <submittedName>
        <fullName evidence="2">Uncharacterized protein</fullName>
    </submittedName>
</protein>
<evidence type="ECO:0000256" key="1">
    <source>
        <dbReference type="SAM" id="MobiDB-lite"/>
    </source>
</evidence>
<evidence type="ECO:0000313" key="3">
    <source>
        <dbReference type="Proteomes" id="UP000584374"/>
    </source>
</evidence>
<keyword evidence="3" id="KW-1185">Reference proteome</keyword>
<feature type="region of interest" description="Disordered" evidence="1">
    <location>
        <begin position="1"/>
        <end position="35"/>
    </location>
</feature>
<gene>
    <name evidence="2" type="ORF">BJ970_000038</name>
</gene>
<organism evidence="2 3">
    <name type="scientific">Saccharopolyspora phatthalungensis</name>
    <dbReference type="NCBI Taxonomy" id="664693"/>
    <lineage>
        <taxon>Bacteria</taxon>
        <taxon>Bacillati</taxon>
        <taxon>Actinomycetota</taxon>
        <taxon>Actinomycetes</taxon>
        <taxon>Pseudonocardiales</taxon>
        <taxon>Pseudonocardiaceae</taxon>
        <taxon>Saccharopolyspora</taxon>
    </lineage>
</organism>
<dbReference type="AlphaFoldDB" id="A0A840PX67"/>
<name>A0A840PX67_9PSEU</name>
<sequence>MTGQDLPPGLRTSDEIPPQAGGKLREALERDDESAAAEHPYVVGVALPQQALDRLGGLVCGGERTELDGTPVFVQPTVVRWTVSPVRAYYPILKTSHLQGVRIAADVSPRHEIFVRQRFHPAEENPLGRPHSPRLIQESEAGAR</sequence>
<reference evidence="2 3" key="1">
    <citation type="submission" date="2020-08" db="EMBL/GenBank/DDBJ databases">
        <title>Sequencing the genomes of 1000 actinobacteria strains.</title>
        <authorList>
            <person name="Klenk H.-P."/>
        </authorList>
    </citation>
    <scope>NUCLEOTIDE SEQUENCE [LARGE SCALE GENOMIC DNA]</scope>
    <source>
        <strain evidence="2 3">DSM 45584</strain>
    </source>
</reference>
<comment type="caution">
    <text evidence="2">The sequence shown here is derived from an EMBL/GenBank/DDBJ whole genome shotgun (WGS) entry which is preliminary data.</text>
</comment>
<feature type="region of interest" description="Disordered" evidence="1">
    <location>
        <begin position="121"/>
        <end position="144"/>
    </location>
</feature>
<dbReference type="EMBL" id="JACHIW010000001">
    <property type="protein sequence ID" value="MBB5152504.1"/>
    <property type="molecule type" value="Genomic_DNA"/>
</dbReference>
<evidence type="ECO:0000313" key="2">
    <source>
        <dbReference type="EMBL" id="MBB5152504.1"/>
    </source>
</evidence>
<proteinExistence type="predicted"/>
<dbReference type="Proteomes" id="UP000584374">
    <property type="component" value="Unassembled WGS sequence"/>
</dbReference>